<comment type="caution">
    <text evidence="3">The sequence shown here is derived from an EMBL/GenBank/DDBJ whole genome shotgun (WGS) entry which is preliminary data.</text>
</comment>
<proteinExistence type="predicted"/>
<dbReference type="PANTHER" id="PTHR12203:SF107">
    <property type="entry name" value="GLYCOSYL TRANSFERASE CAP10 DOMAIN-CONTAINING PROTEIN"/>
    <property type="match status" value="1"/>
</dbReference>
<protein>
    <submittedName>
        <fullName evidence="3">Duf821 domain-containing protein</fullName>
    </submittedName>
</protein>
<dbReference type="InterPro" id="IPR006598">
    <property type="entry name" value="CAP10"/>
</dbReference>
<dbReference type="AlphaFoldDB" id="A0A8H4NCR0"/>
<reference evidence="3" key="1">
    <citation type="submission" date="2020-04" db="EMBL/GenBank/DDBJ databases">
        <title>Genome Assembly and Annotation of Botryosphaeria dothidea sdau 11-99, a Latent Pathogen of Apple Fruit Ring Rot in China.</title>
        <authorList>
            <person name="Yu C."/>
            <person name="Diao Y."/>
            <person name="Lu Q."/>
            <person name="Zhao J."/>
            <person name="Cui S."/>
            <person name="Peng C."/>
            <person name="He B."/>
            <person name="Liu H."/>
        </authorList>
    </citation>
    <scope>NUCLEOTIDE SEQUENCE [LARGE SCALE GENOMIC DNA]</scope>
    <source>
        <strain evidence="3">Sdau11-99</strain>
    </source>
</reference>
<evidence type="ECO:0000256" key="1">
    <source>
        <dbReference type="SAM" id="Phobius"/>
    </source>
</evidence>
<feature type="transmembrane region" description="Helical" evidence="1">
    <location>
        <begin position="16"/>
        <end position="38"/>
    </location>
</feature>
<name>A0A8H4NCR0_9PEZI</name>
<feature type="domain" description="Glycosyl transferase CAP10" evidence="2">
    <location>
        <begin position="165"/>
        <end position="397"/>
    </location>
</feature>
<organism evidence="3 4">
    <name type="scientific">Botryosphaeria dothidea</name>
    <dbReference type="NCBI Taxonomy" id="55169"/>
    <lineage>
        <taxon>Eukaryota</taxon>
        <taxon>Fungi</taxon>
        <taxon>Dikarya</taxon>
        <taxon>Ascomycota</taxon>
        <taxon>Pezizomycotina</taxon>
        <taxon>Dothideomycetes</taxon>
        <taxon>Dothideomycetes incertae sedis</taxon>
        <taxon>Botryosphaeriales</taxon>
        <taxon>Botryosphaeriaceae</taxon>
        <taxon>Botryosphaeria</taxon>
    </lineage>
</organism>
<evidence type="ECO:0000313" key="4">
    <source>
        <dbReference type="Proteomes" id="UP000572817"/>
    </source>
</evidence>
<dbReference type="Proteomes" id="UP000572817">
    <property type="component" value="Unassembled WGS sequence"/>
</dbReference>
<accession>A0A8H4NCR0</accession>
<sequence length="439" mass="50375">MSSSSHPAWMRGRRPMVFYVASAAAIVILFMFFSNLPYKLTPVHPNPNHTFSQPVTADGKNWTFSSARDSRNLGLTDDQCDVAFPGLFTEIDRTRDYLGPRSVHQKQIKLYTKKTPFYHSQVHVLIHNGQMYILGEQKGACDRQRALAGLANLYRAIISVPDPSTIPNVEFILDTEDTPTNGVPRDRIVWAWTRPMADLGTWVAPDFDGWAFPNADLGAYSSFRDRLRFVEMPFADKDPRAVWRGSMNNKVRGALINATKDKEWADVQKMTKDTRMHMAEFCKYQFPVHTEGNSWSGRLRYLQNCNSIVVVHQPLKYQAHYYDLLVADGPNQNYISVENDFSDLEEKIEYYRANPSEAARIAQNAVNTFRDRNLTPAAEACYWRRMIRSWADVQAFEPSAYEDAKAADGSTWKKQRGLDWEIFAHPDSNYKPKFPKDES</sequence>
<dbReference type="InterPro" id="IPR051091">
    <property type="entry name" value="O-Glucosyltr/Glycosyltrsf_90"/>
</dbReference>
<dbReference type="SMART" id="SM00672">
    <property type="entry name" value="CAP10"/>
    <property type="match status" value="1"/>
</dbReference>
<keyword evidence="1" id="KW-0472">Membrane</keyword>
<dbReference type="PANTHER" id="PTHR12203">
    <property type="entry name" value="KDEL LYS-ASP-GLU-LEU CONTAINING - RELATED"/>
    <property type="match status" value="1"/>
</dbReference>
<gene>
    <name evidence="3" type="ORF">GTA08_BOTSDO13855</name>
</gene>
<keyword evidence="1" id="KW-1133">Transmembrane helix</keyword>
<keyword evidence="4" id="KW-1185">Reference proteome</keyword>
<keyword evidence="1" id="KW-0812">Transmembrane</keyword>
<evidence type="ECO:0000313" key="3">
    <source>
        <dbReference type="EMBL" id="KAF4310512.1"/>
    </source>
</evidence>
<evidence type="ECO:0000259" key="2">
    <source>
        <dbReference type="SMART" id="SM00672"/>
    </source>
</evidence>
<dbReference type="Pfam" id="PF05686">
    <property type="entry name" value="Glyco_transf_90"/>
    <property type="match status" value="1"/>
</dbReference>
<dbReference type="EMBL" id="WWBZ02000014">
    <property type="protein sequence ID" value="KAF4310512.1"/>
    <property type="molecule type" value="Genomic_DNA"/>
</dbReference>
<dbReference type="OrthoDB" id="202415at2759"/>